<dbReference type="InterPro" id="IPR017946">
    <property type="entry name" value="PLC-like_Pdiesterase_TIM-brl"/>
</dbReference>
<dbReference type="GO" id="GO:0008081">
    <property type="term" value="F:phosphoric diester hydrolase activity"/>
    <property type="evidence" value="ECO:0007669"/>
    <property type="project" value="InterPro"/>
</dbReference>
<keyword evidence="3" id="KW-1185">Reference proteome</keyword>
<name>A0A917XS91_9BACI</name>
<proteinExistence type="predicted"/>
<evidence type="ECO:0000259" key="1">
    <source>
        <dbReference type="PROSITE" id="PS51704"/>
    </source>
</evidence>
<dbReference type="RefSeq" id="WP_156854317.1">
    <property type="nucleotide sequence ID" value="NZ_BMOS01000002.1"/>
</dbReference>
<dbReference type="PANTHER" id="PTHR46211">
    <property type="entry name" value="GLYCEROPHOSPHORYL DIESTER PHOSPHODIESTERASE"/>
    <property type="match status" value="1"/>
</dbReference>
<dbReference type="Proteomes" id="UP000624041">
    <property type="component" value="Unassembled WGS sequence"/>
</dbReference>
<evidence type="ECO:0000313" key="2">
    <source>
        <dbReference type="EMBL" id="GGN50013.1"/>
    </source>
</evidence>
<dbReference type="Pfam" id="PF03009">
    <property type="entry name" value="GDPD"/>
    <property type="match status" value="1"/>
</dbReference>
<organism evidence="2 3">
    <name type="scientific">Oceanobacillus indicireducens</name>
    <dbReference type="NCBI Taxonomy" id="1004261"/>
    <lineage>
        <taxon>Bacteria</taxon>
        <taxon>Bacillati</taxon>
        <taxon>Bacillota</taxon>
        <taxon>Bacilli</taxon>
        <taxon>Bacillales</taxon>
        <taxon>Bacillaceae</taxon>
        <taxon>Oceanobacillus</taxon>
    </lineage>
</organism>
<sequence length="239" mass="27585">MKIQAVAERGYPIKFPENTLSSFQAAIDLNFTHTKFEVHLTKDGIPVVMRDTTIDRVTSGRGEINQFTYAELLAFPINHDERIPTLAEVIHLTKGKIKTAIEIKQSGFYYGLEENVYDIIRQHQAMEDVFIISENHHSLARLRILSKQIKLGLLRENPGIHDFFLLKELMASYYMLKFDFQTVQQLDLAVLKRMGIQPIVGTVQTIEEMKFMQNYPEILISTTELEKYQTIAHPKTITI</sequence>
<dbReference type="PROSITE" id="PS51704">
    <property type="entry name" value="GP_PDE"/>
    <property type="match status" value="1"/>
</dbReference>
<dbReference type="AlphaFoldDB" id="A0A917XS91"/>
<reference evidence="2" key="2">
    <citation type="submission" date="2020-09" db="EMBL/GenBank/DDBJ databases">
        <authorList>
            <person name="Sun Q."/>
            <person name="Ohkuma M."/>
        </authorList>
    </citation>
    <scope>NUCLEOTIDE SEQUENCE</scope>
    <source>
        <strain evidence="2">JCM 17251</strain>
    </source>
</reference>
<accession>A0A917XS91</accession>
<dbReference type="EMBL" id="BMOS01000002">
    <property type="protein sequence ID" value="GGN50013.1"/>
    <property type="molecule type" value="Genomic_DNA"/>
</dbReference>
<dbReference type="SUPFAM" id="SSF51695">
    <property type="entry name" value="PLC-like phosphodiesterases"/>
    <property type="match status" value="1"/>
</dbReference>
<evidence type="ECO:0000313" key="3">
    <source>
        <dbReference type="Proteomes" id="UP000624041"/>
    </source>
</evidence>
<protein>
    <recommendedName>
        <fullName evidence="1">GP-PDE domain-containing protein</fullName>
    </recommendedName>
</protein>
<gene>
    <name evidence="2" type="ORF">GCM10007971_03110</name>
</gene>
<dbReference type="InterPro" id="IPR030395">
    <property type="entry name" value="GP_PDE_dom"/>
</dbReference>
<feature type="domain" description="GP-PDE" evidence="1">
    <location>
        <begin position="3"/>
        <end position="236"/>
    </location>
</feature>
<comment type="caution">
    <text evidence="2">The sequence shown here is derived from an EMBL/GenBank/DDBJ whole genome shotgun (WGS) entry which is preliminary data.</text>
</comment>
<dbReference type="GO" id="GO:0006629">
    <property type="term" value="P:lipid metabolic process"/>
    <property type="evidence" value="ECO:0007669"/>
    <property type="project" value="InterPro"/>
</dbReference>
<dbReference type="Gene3D" id="3.20.20.190">
    <property type="entry name" value="Phosphatidylinositol (PI) phosphodiesterase"/>
    <property type="match status" value="1"/>
</dbReference>
<reference evidence="2" key="1">
    <citation type="journal article" date="2014" name="Int. J. Syst. Evol. Microbiol.">
        <title>Complete genome sequence of Corynebacterium casei LMG S-19264T (=DSM 44701T), isolated from a smear-ripened cheese.</title>
        <authorList>
            <consortium name="US DOE Joint Genome Institute (JGI-PGF)"/>
            <person name="Walter F."/>
            <person name="Albersmeier A."/>
            <person name="Kalinowski J."/>
            <person name="Ruckert C."/>
        </authorList>
    </citation>
    <scope>NUCLEOTIDE SEQUENCE</scope>
    <source>
        <strain evidence="2">JCM 17251</strain>
    </source>
</reference>
<dbReference type="PANTHER" id="PTHR46211:SF1">
    <property type="entry name" value="GLYCEROPHOSPHODIESTER PHOSPHODIESTERASE, CYTOPLASMIC"/>
    <property type="match status" value="1"/>
</dbReference>